<feature type="compositionally biased region" description="Polar residues" evidence="2">
    <location>
        <begin position="46"/>
        <end position="61"/>
    </location>
</feature>
<dbReference type="Proteomes" id="UP001458880">
    <property type="component" value="Unassembled WGS sequence"/>
</dbReference>
<organism evidence="3 4">
    <name type="scientific">Popillia japonica</name>
    <name type="common">Japanese beetle</name>
    <dbReference type="NCBI Taxonomy" id="7064"/>
    <lineage>
        <taxon>Eukaryota</taxon>
        <taxon>Metazoa</taxon>
        <taxon>Ecdysozoa</taxon>
        <taxon>Arthropoda</taxon>
        <taxon>Hexapoda</taxon>
        <taxon>Insecta</taxon>
        <taxon>Pterygota</taxon>
        <taxon>Neoptera</taxon>
        <taxon>Endopterygota</taxon>
        <taxon>Coleoptera</taxon>
        <taxon>Polyphaga</taxon>
        <taxon>Scarabaeiformia</taxon>
        <taxon>Scarabaeidae</taxon>
        <taxon>Rutelinae</taxon>
        <taxon>Popillia</taxon>
    </lineage>
</organism>
<dbReference type="EMBL" id="JASPKY010000322">
    <property type="protein sequence ID" value="KAK9708742.1"/>
    <property type="molecule type" value="Genomic_DNA"/>
</dbReference>
<evidence type="ECO:0000313" key="4">
    <source>
        <dbReference type="Proteomes" id="UP001458880"/>
    </source>
</evidence>
<feature type="region of interest" description="Disordered" evidence="2">
    <location>
        <begin position="1"/>
        <end position="87"/>
    </location>
</feature>
<accession>A0AAW1JXG2</accession>
<proteinExistence type="predicted"/>
<feature type="region of interest" description="Disordered" evidence="2">
    <location>
        <begin position="295"/>
        <end position="356"/>
    </location>
</feature>
<sequence>MSSERFLVPSPTLPHLLHSPAHQHGTATERPAECDDLDIVLKDSVAMSQRSGGPGSVSNSEVNDDDPGEDKAMSMIHESDDEMDLEENSQALRKINKRTKPCEENVQTVVAELRENVRRIKQEMEEKNRLIQECLSGIKKDKEELAYVERMLKEVEENAQEFQTVKKSRRSSRKVTEKRTVKSVKSEETVSQKERDTQKKNSKEPGEDKVMSMIHESDDEMDLEEDSQALRKINKRTKPCEENVQTVVAELRENVRRIKQEMEEKNRLIQECLSGIKKDKEELAYVERMLKGVEEKQEFQTIKKSRRSSRKVTEKRTVKSVKSQETLSQKERDTQKKNSKEHEGKKRWYQNQRGPPPIVLREQGRLSVIRKEAEANNIKIVNSRITKEGVKIHTESAEDFRKLRRLLEGKNVPFHTFQLNEEKALKVVLRGIPTDFSEEDVQGELEEQGFPVLKVKRMKRFKEQGFPVLKVKRMKRFKEDMPMMLADVKKSDEGKNCSL</sequence>
<evidence type="ECO:0000256" key="1">
    <source>
        <dbReference type="SAM" id="Coils"/>
    </source>
</evidence>
<keyword evidence="4" id="KW-1185">Reference proteome</keyword>
<feature type="coiled-coil region" evidence="1">
    <location>
        <begin position="103"/>
        <end position="158"/>
    </location>
</feature>
<reference evidence="3 4" key="1">
    <citation type="journal article" date="2024" name="BMC Genomics">
        <title>De novo assembly and annotation of Popillia japonica's genome with initial clues to its potential as an invasive pest.</title>
        <authorList>
            <person name="Cucini C."/>
            <person name="Boschi S."/>
            <person name="Funari R."/>
            <person name="Cardaioli E."/>
            <person name="Iannotti N."/>
            <person name="Marturano G."/>
            <person name="Paoli F."/>
            <person name="Bruttini M."/>
            <person name="Carapelli A."/>
            <person name="Frati F."/>
            <person name="Nardi F."/>
        </authorList>
    </citation>
    <scope>NUCLEOTIDE SEQUENCE [LARGE SCALE GENOMIC DNA]</scope>
    <source>
        <strain evidence="3">DMR45628</strain>
    </source>
</reference>
<evidence type="ECO:0000256" key="2">
    <source>
        <dbReference type="SAM" id="MobiDB-lite"/>
    </source>
</evidence>
<dbReference type="AlphaFoldDB" id="A0AAW1JXG2"/>
<keyword evidence="1" id="KW-0175">Coiled coil</keyword>
<comment type="caution">
    <text evidence="3">The sequence shown here is derived from an EMBL/GenBank/DDBJ whole genome shotgun (WGS) entry which is preliminary data.</text>
</comment>
<name>A0AAW1JXG2_POPJA</name>
<gene>
    <name evidence="3" type="ORF">QE152_g27025</name>
</gene>
<feature type="compositionally biased region" description="Low complexity" evidence="2">
    <location>
        <begin position="7"/>
        <end position="20"/>
    </location>
</feature>
<feature type="compositionally biased region" description="Basic and acidic residues" evidence="2">
    <location>
        <begin position="328"/>
        <end position="346"/>
    </location>
</feature>
<feature type="compositionally biased region" description="Basic and acidic residues" evidence="2">
    <location>
        <begin position="174"/>
        <end position="210"/>
    </location>
</feature>
<protein>
    <submittedName>
        <fullName evidence="3">Uncharacterized protein</fullName>
    </submittedName>
</protein>
<feature type="region of interest" description="Disordered" evidence="2">
    <location>
        <begin position="158"/>
        <end position="225"/>
    </location>
</feature>
<evidence type="ECO:0000313" key="3">
    <source>
        <dbReference type="EMBL" id="KAK9708742.1"/>
    </source>
</evidence>